<organism evidence="12 13">
    <name type="scientific">Acrobeloides nanus</name>
    <dbReference type="NCBI Taxonomy" id="290746"/>
    <lineage>
        <taxon>Eukaryota</taxon>
        <taxon>Metazoa</taxon>
        <taxon>Ecdysozoa</taxon>
        <taxon>Nematoda</taxon>
        <taxon>Chromadorea</taxon>
        <taxon>Rhabditida</taxon>
        <taxon>Tylenchina</taxon>
        <taxon>Cephalobomorpha</taxon>
        <taxon>Cephaloboidea</taxon>
        <taxon>Cephalobidae</taxon>
        <taxon>Acrobeloides</taxon>
    </lineage>
</organism>
<keyword evidence="7 9" id="KW-0675">Receptor</keyword>
<dbReference type="PRINTS" id="PR00237">
    <property type="entry name" value="GPCRRHODOPSN"/>
</dbReference>
<keyword evidence="8 9" id="KW-0807">Transducer</keyword>
<dbReference type="GO" id="GO:0004930">
    <property type="term" value="F:G protein-coupled receptor activity"/>
    <property type="evidence" value="ECO:0007669"/>
    <property type="project" value="UniProtKB-KW"/>
</dbReference>
<evidence type="ECO:0000313" key="13">
    <source>
        <dbReference type="WBParaSite" id="ACRNAN_scaffold1277.g8343.t1"/>
    </source>
</evidence>
<dbReference type="GO" id="GO:0043005">
    <property type="term" value="C:neuron projection"/>
    <property type="evidence" value="ECO:0007669"/>
    <property type="project" value="TreeGrafter"/>
</dbReference>
<evidence type="ECO:0000313" key="12">
    <source>
        <dbReference type="Proteomes" id="UP000887540"/>
    </source>
</evidence>
<evidence type="ECO:0000256" key="4">
    <source>
        <dbReference type="ARBA" id="ARBA00022989"/>
    </source>
</evidence>
<evidence type="ECO:0000256" key="5">
    <source>
        <dbReference type="ARBA" id="ARBA00023040"/>
    </source>
</evidence>
<dbReference type="CDD" id="cd00637">
    <property type="entry name" value="7tm_classA_rhodopsin-like"/>
    <property type="match status" value="1"/>
</dbReference>
<evidence type="ECO:0000256" key="9">
    <source>
        <dbReference type="RuleBase" id="RU000688"/>
    </source>
</evidence>
<evidence type="ECO:0000256" key="1">
    <source>
        <dbReference type="ARBA" id="ARBA00004651"/>
    </source>
</evidence>
<accession>A0A914CQJ1</accession>
<dbReference type="PANTHER" id="PTHR24229">
    <property type="entry name" value="NEUROPEPTIDES RECEPTOR"/>
    <property type="match status" value="1"/>
</dbReference>
<dbReference type="Pfam" id="PF00001">
    <property type="entry name" value="7tm_1"/>
    <property type="match status" value="1"/>
</dbReference>
<feature type="transmembrane region" description="Helical" evidence="10">
    <location>
        <begin position="267"/>
        <end position="285"/>
    </location>
</feature>
<keyword evidence="12" id="KW-1185">Reference proteome</keyword>
<proteinExistence type="inferred from homology"/>
<keyword evidence="4 10" id="KW-1133">Transmembrane helix</keyword>
<dbReference type="GO" id="GO:0005886">
    <property type="term" value="C:plasma membrane"/>
    <property type="evidence" value="ECO:0007669"/>
    <property type="project" value="UniProtKB-SubCell"/>
</dbReference>
<dbReference type="InterPro" id="IPR017452">
    <property type="entry name" value="GPCR_Rhodpsn_7TM"/>
</dbReference>
<keyword evidence="6 10" id="KW-0472">Membrane</keyword>
<comment type="subcellular location">
    <subcellularLocation>
        <location evidence="1">Cell membrane</location>
        <topology evidence="1">Multi-pass membrane protein</topology>
    </subcellularLocation>
</comment>
<dbReference type="InterPro" id="IPR000276">
    <property type="entry name" value="GPCR_Rhodpsn"/>
</dbReference>
<feature type="transmembrane region" description="Helical" evidence="10">
    <location>
        <begin position="6"/>
        <end position="28"/>
    </location>
</feature>
<feature type="domain" description="G-protein coupled receptors family 1 profile" evidence="11">
    <location>
        <begin position="15"/>
        <end position="286"/>
    </location>
</feature>
<keyword evidence="3 9" id="KW-0812">Transmembrane</keyword>
<keyword evidence="2" id="KW-1003">Cell membrane</keyword>
<dbReference type="PROSITE" id="PS00237">
    <property type="entry name" value="G_PROTEIN_RECEP_F1_1"/>
    <property type="match status" value="1"/>
</dbReference>
<evidence type="ECO:0000256" key="10">
    <source>
        <dbReference type="SAM" id="Phobius"/>
    </source>
</evidence>
<keyword evidence="5 9" id="KW-0297">G-protein coupled receptor</keyword>
<evidence type="ECO:0000256" key="7">
    <source>
        <dbReference type="ARBA" id="ARBA00023170"/>
    </source>
</evidence>
<dbReference type="Gene3D" id="1.20.1070.10">
    <property type="entry name" value="Rhodopsin 7-helix transmembrane proteins"/>
    <property type="match status" value="1"/>
</dbReference>
<dbReference type="WBParaSite" id="ACRNAN_scaffold1277.g8343.t1">
    <property type="protein sequence ID" value="ACRNAN_scaffold1277.g8343.t1"/>
    <property type="gene ID" value="ACRNAN_scaffold1277.g8343"/>
</dbReference>
<dbReference type="Proteomes" id="UP000887540">
    <property type="component" value="Unplaced"/>
</dbReference>
<dbReference type="GO" id="GO:0042277">
    <property type="term" value="F:peptide binding"/>
    <property type="evidence" value="ECO:0007669"/>
    <property type="project" value="TreeGrafter"/>
</dbReference>
<name>A0A914CQJ1_9BILA</name>
<dbReference type="AlphaFoldDB" id="A0A914CQJ1"/>
<feature type="transmembrane region" description="Helical" evidence="10">
    <location>
        <begin position="120"/>
        <end position="145"/>
    </location>
</feature>
<evidence type="ECO:0000256" key="3">
    <source>
        <dbReference type="ARBA" id="ARBA00022692"/>
    </source>
</evidence>
<dbReference type="PANTHER" id="PTHR24229:SF40">
    <property type="entry name" value="ALLATOSTATIN C RECEPTOR 1-RELATED"/>
    <property type="match status" value="1"/>
</dbReference>
<dbReference type="PROSITE" id="PS50262">
    <property type="entry name" value="G_PROTEIN_RECEP_F1_2"/>
    <property type="match status" value="1"/>
</dbReference>
<feature type="transmembrane region" description="Helical" evidence="10">
    <location>
        <begin position="229"/>
        <end position="255"/>
    </location>
</feature>
<evidence type="ECO:0000256" key="8">
    <source>
        <dbReference type="ARBA" id="ARBA00023224"/>
    </source>
</evidence>
<evidence type="ECO:0000256" key="2">
    <source>
        <dbReference type="ARBA" id="ARBA00022475"/>
    </source>
</evidence>
<feature type="transmembrane region" description="Helical" evidence="10">
    <location>
        <begin position="184"/>
        <end position="208"/>
    </location>
</feature>
<comment type="similarity">
    <text evidence="9">Belongs to the G-protein coupled receptor 1 family.</text>
</comment>
<evidence type="ECO:0000259" key="11">
    <source>
        <dbReference type="PROSITE" id="PS50262"/>
    </source>
</evidence>
<protein>
    <submittedName>
        <fullName evidence="13">G-protein coupled receptors family 1 profile domain-containing protein</fullName>
    </submittedName>
</protein>
<evidence type="ECO:0000256" key="6">
    <source>
        <dbReference type="ARBA" id="ARBA00023136"/>
    </source>
</evidence>
<sequence>MIFFLTILFCIGLSGNLWAIICVLWTWLNGRLPARGVFRYMSVYIFLLSISDVFVLIMMALGTAYISTQSWNYSLTTCKIFWAADYVSKLMSNAILASISVERCLAVFKPVQVSGFKNQIIRVFIVVVIQLFFMAALCVPVVYYAEIVEMEVWPEKSDSEHRHHGQKEIVEMCRSDMPDDVFPYYVILLVVFGCLVPTVTTWCSYVFLVVRLGHKSGANVFVQAYRSRVAVFLFLAVTIHFICTAPMWYSMLAIVAPDWLWAPSGELIQILILLPYVNCGVNWILHALMNRELRKASSALLCTRISQGGSYAVMSLTPSPVHWNSPANRHIKSSSSLKSLLNEKKKHAVELSI</sequence>
<dbReference type="SUPFAM" id="SSF81321">
    <property type="entry name" value="Family A G protein-coupled receptor-like"/>
    <property type="match status" value="1"/>
</dbReference>
<reference evidence="13" key="1">
    <citation type="submission" date="2022-11" db="UniProtKB">
        <authorList>
            <consortium name="WormBaseParasite"/>
        </authorList>
    </citation>
    <scope>IDENTIFICATION</scope>
</reference>
<feature type="transmembrane region" description="Helical" evidence="10">
    <location>
        <begin position="40"/>
        <end position="66"/>
    </location>
</feature>